<proteinExistence type="predicted"/>
<evidence type="ECO:0000313" key="1">
    <source>
        <dbReference type="EMBL" id="APB33821.1"/>
    </source>
</evidence>
<organism evidence="1 2">
    <name type="scientific">Gloeomargarita lithophora Alchichica-D10</name>
    <dbReference type="NCBI Taxonomy" id="1188229"/>
    <lineage>
        <taxon>Bacteria</taxon>
        <taxon>Bacillati</taxon>
        <taxon>Cyanobacteriota</taxon>
        <taxon>Cyanophyceae</taxon>
        <taxon>Gloeomargaritales</taxon>
        <taxon>Gloeomargaritaceae</taxon>
        <taxon>Gloeomargarita</taxon>
    </lineage>
</organism>
<dbReference type="EMBL" id="CP017675">
    <property type="protein sequence ID" value="APB33821.1"/>
    <property type="molecule type" value="Genomic_DNA"/>
</dbReference>
<dbReference type="Proteomes" id="UP000180235">
    <property type="component" value="Chromosome"/>
</dbReference>
<dbReference type="AlphaFoldDB" id="A0A1J0AD10"/>
<reference evidence="1 2" key="1">
    <citation type="submission" date="2016-10" db="EMBL/GenBank/DDBJ databases">
        <title>Description of Gloeomargarita lithophora gen. nov., sp. nov., a thylakoid-bearing basal-branching cyanobacterium with intracellular carbonates, and proposal for Gloeomargaritales ord. nov.</title>
        <authorList>
            <person name="Moreira D."/>
            <person name="Tavera R."/>
            <person name="Benzerara K."/>
            <person name="Skouri-Panet F."/>
            <person name="Couradeau E."/>
            <person name="Gerard E."/>
            <person name="Loussert C."/>
            <person name="Novelo E."/>
            <person name="Zivanovic Y."/>
            <person name="Lopez-Garcia P."/>
        </authorList>
    </citation>
    <scope>NUCLEOTIDE SEQUENCE [LARGE SCALE GENOMIC DNA]</scope>
    <source>
        <strain evidence="1 2">D10</strain>
    </source>
</reference>
<protein>
    <recommendedName>
        <fullName evidence="3">DUF29 domain-containing protein</fullName>
    </recommendedName>
</protein>
<sequence length="54" mass="6032">MPLYERDFYAWTQKQADLLRSGQLAQLDIANVTWATKSLGSPAGAGYNRGRMRG</sequence>
<evidence type="ECO:0000313" key="2">
    <source>
        <dbReference type="Proteomes" id="UP000180235"/>
    </source>
</evidence>
<gene>
    <name evidence="1" type="ORF">GlitD10_1498</name>
</gene>
<dbReference type="Gene3D" id="1.20.1220.20">
    <property type="entry name" value="Uncharcterised protein PF01724"/>
    <property type="match status" value="1"/>
</dbReference>
<dbReference type="Pfam" id="PF01724">
    <property type="entry name" value="DUF29"/>
    <property type="match status" value="1"/>
</dbReference>
<dbReference type="KEGG" id="glt:GlitD10_1498"/>
<dbReference type="OrthoDB" id="5769308at2"/>
<dbReference type="STRING" id="1188229.GlitD10_1498"/>
<accession>A0A1J0AD10</accession>
<evidence type="ECO:0008006" key="3">
    <source>
        <dbReference type="Google" id="ProtNLM"/>
    </source>
</evidence>
<name>A0A1J0AD10_9CYAN</name>
<keyword evidence="2" id="KW-1185">Reference proteome</keyword>
<dbReference type="RefSeq" id="WP_084111583.1">
    <property type="nucleotide sequence ID" value="NZ_CP017675.1"/>
</dbReference>